<keyword evidence="2" id="KW-1185">Reference proteome</keyword>
<comment type="caution">
    <text evidence="1">The sequence shown here is derived from an EMBL/GenBank/DDBJ whole genome shotgun (WGS) entry which is preliminary data.</text>
</comment>
<dbReference type="GO" id="GO:0006260">
    <property type="term" value="P:DNA replication"/>
    <property type="evidence" value="ECO:0007669"/>
    <property type="project" value="UniProtKB-KW"/>
</dbReference>
<dbReference type="InterPro" id="IPR019128">
    <property type="entry name" value="Dcc1"/>
</dbReference>
<protein>
    <submittedName>
        <fullName evidence="1">Uncharacterized protein</fullName>
    </submittedName>
</protein>
<dbReference type="PANTHER" id="PTHR13395">
    <property type="entry name" value="SISTER CHROMATID COHESION PROTEIN DCC1-RELATED"/>
    <property type="match status" value="1"/>
</dbReference>
<name>A0ABR1FHU1_AURAN</name>
<dbReference type="GO" id="GO:0034088">
    <property type="term" value="P:maintenance of mitotic sister chromatid cohesion"/>
    <property type="evidence" value="ECO:0007669"/>
    <property type="project" value="TreeGrafter"/>
</dbReference>
<dbReference type="EMBL" id="JBBJCI010000420">
    <property type="protein sequence ID" value="KAK7231039.1"/>
    <property type="molecule type" value="Genomic_DNA"/>
</dbReference>
<dbReference type="GO" id="GO:0000785">
    <property type="term" value="C:chromatin"/>
    <property type="evidence" value="ECO:0007669"/>
    <property type="project" value="TreeGrafter"/>
</dbReference>
<dbReference type="GO" id="GO:0000775">
    <property type="term" value="C:chromosome, centromeric region"/>
    <property type="evidence" value="ECO:0007669"/>
    <property type="project" value="TreeGrafter"/>
</dbReference>
<reference evidence="1 2" key="1">
    <citation type="submission" date="2024-03" db="EMBL/GenBank/DDBJ databases">
        <title>Aureococcus anophagefferens CCMP1851 and Kratosvirus quantuckense: Draft genome of a second virus-susceptible host strain in the model system.</title>
        <authorList>
            <person name="Chase E."/>
            <person name="Truchon A.R."/>
            <person name="Schepens W."/>
            <person name="Wilhelm S.W."/>
        </authorList>
    </citation>
    <scope>NUCLEOTIDE SEQUENCE [LARGE SCALE GENOMIC DNA]</scope>
    <source>
        <strain evidence="1 2">CCMP1851</strain>
    </source>
</reference>
<dbReference type="Pfam" id="PF09724">
    <property type="entry name" value="Dcc1"/>
    <property type="match status" value="1"/>
</dbReference>
<sequence length="288" mass="29201">MAAAFAFSPTFDGDNGNPKKRLKLLEADEALVAALEAGEKVRFVGNSSTPDVVLCTARETFKVTKVESSNTTILCAGGAGGGAPVVARGLADFHWEARKAAPRLDLAALLPAYGGDGAEDAAPTRADLESTAQASAAELDGALASGAVLVDGSGRHFHLDEARLHKCLDEVLTAVSLQGWPAADVPAKACAADAATHGADGAVAAHCLRHFSTPAATPGHVALDVRKIARSVAASLFVATPSYAAAADLLSDLKDCLPADAQPDLSWLDGVVAVADDGAVTLADAQDA</sequence>
<proteinExistence type="predicted"/>
<evidence type="ECO:0000313" key="1">
    <source>
        <dbReference type="EMBL" id="KAK7231039.1"/>
    </source>
</evidence>
<evidence type="ECO:0000313" key="2">
    <source>
        <dbReference type="Proteomes" id="UP001363151"/>
    </source>
</evidence>
<dbReference type="PANTHER" id="PTHR13395:SF6">
    <property type="entry name" value="SISTER CHROMATID COHESION PROTEIN DCC1"/>
    <property type="match status" value="1"/>
</dbReference>
<gene>
    <name evidence="1" type="ORF">SO694_0007607</name>
</gene>
<accession>A0ABR1FHU1</accession>
<dbReference type="GO" id="GO:0031390">
    <property type="term" value="C:Ctf18 RFC-like complex"/>
    <property type="evidence" value="ECO:0007669"/>
    <property type="project" value="InterPro"/>
</dbReference>
<dbReference type="KEGG" id="aaf:AURANDRAFT_62854"/>
<organism evidence="1 2">
    <name type="scientific">Aureococcus anophagefferens</name>
    <name type="common">Harmful bloom alga</name>
    <dbReference type="NCBI Taxonomy" id="44056"/>
    <lineage>
        <taxon>Eukaryota</taxon>
        <taxon>Sar</taxon>
        <taxon>Stramenopiles</taxon>
        <taxon>Ochrophyta</taxon>
        <taxon>Pelagophyceae</taxon>
        <taxon>Pelagomonadales</taxon>
        <taxon>Pelagomonadaceae</taxon>
        <taxon>Aureococcus</taxon>
    </lineage>
</organism>
<dbReference type="Proteomes" id="UP001363151">
    <property type="component" value="Unassembled WGS sequence"/>
</dbReference>